<dbReference type="RefSeq" id="WP_354553386.1">
    <property type="nucleotide sequence ID" value="NZ_JBEPSM010000003.1"/>
</dbReference>
<name>A0ABV2R3I2_9HYPH</name>
<keyword evidence="3" id="KW-1185">Reference proteome</keyword>
<reference evidence="2 3" key="1">
    <citation type="submission" date="2024-06" db="EMBL/GenBank/DDBJ databases">
        <title>Sorghum-associated microbial communities from plants grown in Nebraska, USA.</title>
        <authorList>
            <person name="Schachtman D."/>
        </authorList>
    </citation>
    <scope>NUCLEOTIDE SEQUENCE [LARGE SCALE GENOMIC DNA]</scope>
    <source>
        <strain evidence="2 3">3207</strain>
    </source>
</reference>
<sequence>MQATAQYIEELSDQLSNLAKQHEMHDLAYLLRLASDEARANAQRAPAPVRAPAYEGLSQHG</sequence>
<dbReference type="Proteomes" id="UP001549321">
    <property type="component" value="Unassembled WGS sequence"/>
</dbReference>
<feature type="compositionally biased region" description="Low complexity" evidence="1">
    <location>
        <begin position="40"/>
        <end position="53"/>
    </location>
</feature>
<evidence type="ECO:0000313" key="3">
    <source>
        <dbReference type="Proteomes" id="UP001549321"/>
    </source>
</evidence>
<dbReference type="EMBL" id="JBEPSM010000003">
    <property type="protein sequence ID" value="MET4635841.1"/>
    <property type="molecule type" value="Genomic_DNA"/>
</dbReference>
<protein>
    <submittedName>
        <fullName evidence="2">Uncharacterized protein</fullName>
    </submittedName>
</protein>
<feature type="region of interest" description="Disordered" evidence="1">
    <location>
        <begin position="40"/>
        <end position="61"/>
    </location>
</feature>
<evidence type="ECO:0000256" key="1">
    <source>
        <dbReference type="SAM" id="MobiDB-lite"/>
    </source>
</evidence>
<accession>A0ABV2R3I2</accession>
<gene>
    <name evidence="2" type="ORF">ABIE08_003792</name>
</gene>
<evidence type="ECO:0000313" key="2">
    <source>
        <dbReference type="EMBL" id="MET4635841.1"/>
    </source>
</evidence>
<proteinExistence type="predicted"/>
<organism evidence="2 3">
    <name type="scientific">Kaistia defluvii</name>
    <dbReference type="NCBI Taxonomy" id="410841"/>
    <lineage>
        <taxon>Bacteria</taxon>
        <taxon>Pseudomonadati</taxon>
        <taxon>Pseudomonadota</taxon>
        <taxon>Alphaproteobacteria</taxon>
        <taxon>Hyphomicrobiales</taxon>
        <taxon>Kaistiaceae</taxon>
        <taxon>Kaistia</taxon>
    </lineage>
</organism>
<comment type="caution">
    <text evidence="2">The sequence shown here is derived from an EMBL/GenBank/DDBJ whole genome shotgun (WGS) entry which is preliminary data.</text>
</comment>